<feature type="transmembrane region" description="Helical" evidence="6">
    <location>
        <begin position="80"/>
        <end position="101"/>
    </location>
</feature>
<evidence type="ECO:0000256" key="3">
    <source>
        <dbReference type="ARBA" id="ARBA00022989"/>
    </source>
</evidence>
<dbReference type="AlphaFoldDB" id="A0A8J8WD01"/>
<accession>A0A8J8WD01</accession>
<name>A0A8J8WD01_9EURO</name>
<gene>
    <name evidence="7" type="ORF">PECM_000225</name>
</gene>
<feature type="transmembrane region" description="Helical" evidence="6">
    <location>
        <begin position="121"/>
        <end position="143"/>
    </location>
</feature>
<feature type="transmembrane region" description="Helical" evidence="6">
    <location>
        <begin position="48"/>
        <end position="68"/>
    </location>
</feature>
<evidence type="ECO:0000256" key="2">
    <source>
        <dbReference type="ARBA" id="ARBA00022692"/>
    </source>
</evidence>
<evidence type="ECO:0000256" key="4">
    <source>
        <dbReference type="ARBA" id="ARBA00023136"/>
    </source>
</evidence>
<dbReference type="Pfam" id="PF04479">
    <property type="entry name" value="RTA1"/>
    <property type="match status" value="1"/>
</dbReference>
<organism evidence="7 8">
    <name type="scientific">Penicillium ucsense</name>
    <dbReference type="NCBI Taxonomy" id="2839758"/>
    <lineage>
        <taxon>Eukaryota</taxon>
        <taxon>Fungi</taxon>
        <taxon>Dikarya</taxon>
        <taxon>Ascomycota</taxon>
        <taxon>Pezizomycotina</taxon>
        <taxon>Eurotiomycetes</taxon>
        <taxon>Eurotiomycetidae</taxon>
        <taxon>Eurotiales</taxon>
        <taxon>Aspergillaceae</taxon>
        <taxon>Penicillium</taxon>
    </lineage>
</organism>
<protein>
    <submittedName>
        <fullName evidence="7">Uncharacterized protein</fullName>
    </submittedName>
</protein>
<feature type="compositionally biased region" description="Polar residues" evidence="5">
    <location>
        <begin position="296"/>
        <end position="305"/>
    </location>
</feature>
<evidence type="ECO:0000256" key="6">
    <source>
        <dbReference type="SAM" id="Phobius"/>
    </source>
</evidence>
<sequence length="305" mass="34197">MVNLEPYGGNYYLWQYIPSIPAAAIFCVLFSGMTAFHCWKAWQTRARFCIPFIIGGIFEIVGYIGRILAHDQTGQLGPYIMQSICILLAPVLFAASVYMVLGRLIRSIGADEHSIIPVRWLTRTFVSSDIICFLVQGSGSGLMAMGSSASMGKSIVLAGLAIQVLMFGLFIVVSFEFERRLNRTASVGRFDISVQWKIHLRVLNVVCALILVRSVFRVIEYALGNDGYLLSHEWSMYIFDSVPMTAVMALWAKWHPGIFRGSKSRVDHDQEWEMRSDGLESANERSVWGQTKDVKQNTGPHLNSP</sequence>
<reference evidence="7" key="1">
    <citation type="journal article" date="2020" name="Front. Microbiol.">
        <title>Gene regulatory networks of Penicillium echinulatum 2HH and Penicillium oxalicum 114-2 inferred by a computational biology approach.</title>
        <authorList>
            <person name="Lenz A.R."/>
            <person name="Galan-Vasquez E."/>
            <person name="Balbinot E."/>
            <person name="De Abreu F.P."/>
            <person name="De Oliveira N.S."/>
            <person name="Da Rosa L.O."/>
            <person name="De Avila E Silva S."/>
            <person name="Camassola M."/>
            <person name="Dillon A.J.P."/>
            <person name="Perez-Rueda E."/>
        </authorList>
    </citation>
    <scope>NUCLEOTIDE SEQUENCE</scope>
    <source>
        <strain evidence="7">S1M29</strain>
    </source>
</reference>
<keyword evidence="8" id="KW-1185">Reference proteome</keyword>
<dbReference type="PANTHER" id="PTHR31465:SF27">
    <property type="entry name" value="DOMAIN PROTEIN, PUTATIVE (AFU_ORTHOLOGUE AFUA_3G01030)-RELATED"/>
    <property type="match status" value="1"/>
</dbReference>
<evidence type="ECO:0000256" key="1">
    <source>
        <dbReference type="ARBA" id="ARBA00004141"/>
    </source>
</evidence>
<dbReference type="PANTHER" id="PTHR31465">
    <property type="entry name" value="PROTEIN RTA1-RELATED"/>
    <property type="match status" value="1"/>
</dbReference>
<dbReference type="InterPro" id="IPR007568">
    <property type="entry name" value="RTA1"/>
</dbReference>
<proteinExistence type="predicted"/>
<evidence type="ECO:0000313" key="7">
    <source>
        <dbReference type="EMBL" id="KAF7720296.1"/>
    </source>
</evidence>
<comment type="subcellular location">
    <subcellularLocation>
        <location evidence="1">Membrane</location>
        <topology evidence="1">Multi-pass membrane protein</topology>
    </subcellularLocation>
</comment>
<dbReference type="GO" id="GO:0016020">
    <property type="term" value="C:membrane"/>
    <property type="evidence" value="ECO:0007669"/>
    <property type="project" value="UniProtKB-SubCell"/>
</dbReference>
<feature type="transmembrane region" description="Helical" evidence="6">
    <location>
        <begin position="236"/>
        <end position="254"/>
    </location>
</feature>
<comment type="caution">
    <text evidence="7">The sequence shown here is derived from an EMBL/GenBank/DDBJ whole genome shotgun (WGS) entry which is preliminary data.</text>
</comment>
<feature type="transmembrane region" description="Helical" evidence="6">
    <location>
        <begin position="198"/>
        <end position="216"/>
    </location>
</feature>
<dbReference type="EMBL" id="WIWV01000001">
    <property type="protein sequence ID" value="KAF7720296.1"/>
    <property type="molecule type" value="Genomic_DNA"/>
</dbReference>
<dbReference type="Proteomes" id="UP000631181">
    <property type="component" value="Unassembled WGS sequence"/>
</dbReference>
<keyword evidence="2 6" id="KW-0812">Transmembrane</keyword>
<dbReference type="OrthoDB" id="3358017at2759"/>
<keyword evidence="4 6" id="KW-0472">Membrane</keyword>
<feature type="transmembrane region" description="Helical" evidence="6">
    <location>
        <begin position="12"/>
        <end position="36"/>
    </location>
</feature>
<feature type="transmembrane region" description="Helical" evidence="6">
    <location>
        <begin position="155"/>
        <end position="177"/>
    </location>
</feature>
<evidence type="ECO:0000256" key="5">
    <source>
        <dbReference type="SAM" id="MobiDB-lite"/>
    </source>
</evidence>
<evidence type="ECO:0000313" key="8">
    <source>
        <dbReference type="Proteomes" id="UP000631181"/>
    </source>
</evidence>
<keyword evidence="3 6" id="KW-1133">Transmembrane helix</keyword>
<feature type="region of interest" description="Disordered" evidence="5">
    <location>
        <begin position="275"/>
        <end position="305"/>
    </location>
</feature>